<evidence type="ECO:0000256" key="5">
    <source>
        <dbReference type="ARBA" id="ARBA00022989"/>
    </source>
</evidence>
<feature type="transmembrane region" description="Helical" evidence="7">
    <location>
        <begin position="194"/>
        <end position="213"/>
    </location>
</feature>
<evidence type="ECO:0000256" key="6">
    <source>
        <dbReference type="ARBA" id="ARBA00023136"/>
    </source>
</evidence>
<feature type="transmembrane region" description="Helical" evidence="7">
    <location>
        <begin position="319"/>
        <end position="342"/>
    </location>
</feature>
<keyword evidence="4 7" id="KW-0812">Transmembrane</keyword>
<feature type="transmembrane region" description="Helical" evidence="7">
    <location>
        <begin position="134"/>
        <end position="154"/>
    </location>
</feature>
<evidence type="ECO:0008006" key="10">
    <source>
        <dbReference type="Google" id="ProtNLM"/>
    </source>
</evidence>
<proteinExistence type="predicted"/>
<dbReference type="NCBIfam" id="TIGR00797">
    <property type="entry name" value="matE"/>
    <property type="match status" value="1"/>
</dbReference>
<sequence>MTKNLTEGDPARLIFFFALPLVAGNMMQQLYAFIDTLIVGRFLGVNALAAVGCTGSLMFLTLGFIMGFCTGVTIYTGQRFGAGDAQGVRRSAAACVVLGILAVLTLTGIILPLTRSLLLLMETPAEIIDGAQDFISIVFAGLTIFLLLYLQNCLIRSLGDSTTPTIFLAVTLAINVALEPVAILVLGWGIPGAALATVFSQAIGAVLFLVYIWRRVPALHTRWTDWKPDRAVLMAHLRMGLPMAFQASVIAFGAIILQVALNNLGAIPVAAYAATQKIDAVAVMPMLSFGYALAAYTAQNYGAQKYERIRMGVRACLKMSMAFAVAIGALLIAFGSHVLALFVGADAAGAEEVIAYGETFLLVNGSTYVILALLLVYRNVLQGLGQSVIPTIAGAMELLMRAAAAIFLCTYLGFFGACLANPLAWIGAAVPVVLAYLWTEKTLRPAAE</sequence>
<feature type="transmembrane region" description="Helical" evidence="7">
    <location>
        <begin position="92"/>
        <end position="114"/>
    </location>
</feature>
<feature type="transmembrane region" description="Helical" evidence="7">
    <location>
        <begin position="240"/>
        <end position="260"/>
    </location>
</feature>
<evidence type="ECO:0000313" key="8">
    <source>
        <dbReference type="EMBL" id="EHG23826.1"/>
    </source>
</evidence>
<keyword evidence="6 7" id="KW-0472">Membrane</keyword>
<dbReference type="PANTHER" id="PTHR43549:SF3">
    <property type="entry name" value="MULTIDRUG RESISTANCE PROTEIN YPNP-RELATED"/>
    <property type="match status" value="1"/>
</dbReference>
<organism evidence="8 9">
    <name type="scientific">Selenomonas noxia F0398</name>
    <dbReference type="NCBI Taxonomy" id="702437"/>
    <lineage>
        <taxon>Bacteria</taxon>
        <taxon>Bacillati</taxon>
        <taxon>Bacillota</taxon>
        <taxon>Negativicutes</taxon>
        <taxon>Selenomonadales</taxon>
        <taxon>Selenomonadaceae</taxon>
        <taxon>Selenomonas</taxon>
    </lineage>
</organism>
<dbReference type="Pfam" id="PF01554">
    <property type="entry name" value="MatE"/>
    <property type="match status" value="2"/>
</dbReference>
<evidence type="ECO:0000256" key="1">
    <source>
        <dbReference type="ARBA" id="ARBA00004651"/>
    </source>
</evidence>
<dbReference type="RefSeq" id="WP_006696732.1">
    <property type="nucleotide sequence ID" value="NZ_JH376860.1"/>
</dbReference>
<dbReference type="Proteomes" id="UP000003175">
    <property type="component" value="Unassembled WGS sequence"/>
</dbReference>
<feature type="transmembrane region" description="Helical" evidence="7">
    <location>
        <begin position="280"/>
        <end position="298"/>
    </location>
</feature>
<keyword evidence="9" id="KW-1185">Reference proteome</keyword>
<dbReference type="InterPro" id="IPR052031">
    <property type="entry name" value="Membrane_Transporter-Flippase"/>
</dbReference>
<feature type="transmembrane region" description="Helical" evidence="7">
    <location>
        <begin position="398"/>
        <end position="417"/>
    </location>
</feature>
<evidence type="ECO:0000256" key="2">
    <source>
        <dbReference type="ARBA" id="ARBA00022448"/>
    </source>
</evidence>
<feature type="transmembrane region" description="Helical" evidence="7">
    <location>
        <begin position="166"/>
        <end position="188"/>
    </location>
</feature>
<gene>
    <name evidence="8" type="ORF">HMPREF9432_01500</name>
</gene>
<name>A0ABN0DNF0_9FIRM</name>
<keyword evidence="3" id="KW-1003">Cell membrane</keyword>
<evidence type="ECO:0000256" key="7">
    <source>
        <dbReference type="SAM" id="Phobius"/>
    </source>
</evidence>
<keyword evidence="2" id="KW-0813">Transport</keyword>
<accession>A0ABN0DNF0</accession>
<evidence type="ECO:0000256" key="4">
    <source>
        <dbReference type="ARBA" id="ARBA00022692"/>
    </source>
</evidence>
<dbReference type="PANTHER" id="PTHR43549">
    <property type="entry name" value="MULTIDRUG RESISTANCE PROTEIN YPNP-RELATED"/>
    <property type="match status" value="1"/>
</dbReference>
<feature type="transmembrane region" description="Helical" evidence="7">
    <location>
        <begin position="48"/>
        <end position="72"/>
    </location>
</feature>
<protein>
    <recommendedName>
        <fullName evidence="10">MATE efflux family protein</fullName>
    </recommendedName>
</protein>
<feature type="transmembrane region" description="Helical" evidence="7">
    <location>
        <begin position="354"/>
        <end position="377"/>
    </location>
</feature>
<dbReference type="InterPro" id="IPR002528">
    <property type="entry name" value="MATE_fam"/>
</dbReference>
<dbReference type="CDD" id="cd13138">
    <property type="entry name" value="MATE_yoeA_like"/>
    <property type="match status" value="1"/>
</dbReference>
<dbReference type="PIRSF" id="PIRSF006603">
    <property type="entry name" value="DinF"/>
    <property type="match status" value="1"/>
</dbReference>
<comment type="caution">
    <text evidence="8">The sequence shown here is derived from an EMBL/GenBank/DDBJ whole genome shotgun (WGS) entry which is preliminary data.</text>
</comment>
<evidence type="ECO:0000313" key="9">
    <source>
        <dbReference type="Proteomes" id="UP000003175"/>
    </source>
</evidence>
<dbReference type="EMBL" id="ADGH01000016">
    <property type="protein sequence ID" value="EHG23826.1"/>
    <property type="molecule type" value="Genomic_DNA"/>
</dbReference>
<keyword evidence="5 7" id="KW-1133">Transmembrane helix</keyword>
<feature type="transmembrane region" description="Helical" evidence="7">
    <location>
        <begin position="423"/>
        <end position="439"/>
    </location>
</feature>
<reference evidence="8 9" key="1">
    <citation type="submission" date="2011-08" db="EMBL/GenBank/DDBJ databases">
        <title>The Genome Sequence of Selenomonas noxia F0398.</title>
        <authorList>
            <consortium name="The Broad Institute Genome Sequencing Platform"/>
            <person name="Earl A."/>
            <person name="Ward D."/>
            <person name="Feldgarden M."/>
            <person name="Gevers D."/>
            <person name="Izard J."/>
            <person name="Ganesan A."/>
            <person name="Blanton J.M."/>
            <person name="Baranova O.V."/>
            <person name="Tanner A.C."/>
            <person name="Dewhirst F.E."/>
            <person name="Young S.K."/>
            <person name="Zeng Q."/>
            <person name="Gargeya S."/>
            <person name="Fitzgerald M."/>
            <person name="Haas B."/>
            <person name="Abouelleil A."/>
            <person name="Alvarado L."/>
            <person name="Arachchi H.M."/>
            <person name="Berlin A."/>
            <person name="Brown A."/>
            <person name="Chapman S.B."/>
            <person name="Chen Z."/>
            <person name="Dunbar C."/>
            <person name="Freedman E."/>
            <person name="Gearin G."/>
            <person name="Gellesch M."/>
            <person name="Goldberg J."/>
            <person name="Griggs A."/>
            <person name="Gujja S."/>
            <person name="Heiman D."/>
            <person name="Howarth C."/>
            <person name="Larson L."/>
            <person name="Lui A."/>
            <person name="MacDonald P.J.P."/>
            <person name="Montmayeur A."/>
            <person name="Murphy C."/>
            <person name="Neiman D."/>
            <person name="Pearson M."/>
            <person name="Priest M."/>
            <person name="Roberts A."/>
            <person name="Saif S."/>
            <person name="Shea T."/>
            <person name="Shenoy N."/>
            <person name="Sisk P."/>
            <person name="Stolte C."/>
            <person name="Sykes S."/>
            <person name="Wortman J."/>
            <person name="Nusbaum C."/>
            <person name="Birren B."/>
        </authorList>
    </citation>
    <scope>NUCLEOTIDE SEQUENCE [LARGE SCALE GENOMIC DNA]</scope>
    <source>
        <strain evidence="8 9">F0398</strain>
    </source>
</reference>
<comment type="subcellular location">
    <subcellularLocation>
        <location evidence="1">Cell membrane</location>
        <topology evidence="1">Multi-pass membrane protein</topology>
    </subcellularLocation>
</comment>
<evidence type="ECO:0000256" key="3">
    <source>
        <dbReference type="ARBA" id="ARBA00022475"/>
    </source>
</evidence>
<dbReference type="InterPro" id="IPR048279">
    <property type="entry name" value="MdtK-like"/>
</dbReference>